<feature type="region of interest" description="Disordered" evidence="1">
    <location>
        <begin position="1"/>
        <end position="132"/>
    </location>
</feature>
<feature type="compositionally biased region" description="Low complexity" evidence="1">
    <location>
        <begin position="53"/>
        <end position="67"/>
    </location>
</feature>
<dbReference type="PANTHER" id="PTHR48125">
    <property type="entry name" value="LP07818P1"/>
    <property type="match status" value="1"/>
</dbReference>
<dbReference type="Proteomes" id="UP000297777">
    <property type="component" value="Unassembled WGS sequence"/>
</dbReference>
<feature type="compositionally biased region" description="Low complexity" evidence="1">
    <location>
        <begin position="495"/>
        <end position="510"/>
    </location>
</feature>
<feature type="region of interest" description="Disordered" evidence="1">
    <location>
        <begin position="442"/>
        <end position="511"/>
    </location>
</feature>
<evidence type="ECO:0000313" key="3">
    <source>
        <dbReference type="Proteomes" id="UP000297777"/>
    </source>
</evidence>
<dbReference type="PANTHER" id="PTHR48125:SF12">
    <property type="entry name" value="AT HOOK TRANSCRIPTION FACTOR FAMILY-RELATED"/>
    <property type="match status" value="1"/>
</dbReference>
<evidence type="ECO:0000313" key="2">
    <source>
        <dbReference type="EMBL" id="TGO12837.1"/>
    </source>
</evidence>
<protein>
    <submittedName>
        <fullName evidence="2">Uncharacterized protein</fullName>
    </submittedName>
</protein>
<dbReference type="OrthoDB" id="3558689at2759"/>
<feature type="compositionally biased region" description="Polar residues" evidence="1">
    <location>
        <begin position="99"/>
        <end position="108"/>
    </location>
</feature>
<accession>A0A4Z1EVM2</accession>
<feature type="compositionally biased region" description="Low complexity" evidence="1">
    <location>
        <begin position="11"/>
        <end position="20"/>
    </location>
</feature>
<organism evidence="2 3">
    <name type="scientific">Botrytis tulipae</name>
    <dbReference type="NCBI Taxonomy" id="87230"/>
    <lineage>
        <taxon>Eukaryota</taxon>
        <taxon>Fungi</taxon>
        <taxon>Dikarya</taxon>
        <taxon>Ascomycota</taxon>
        <taxon>Pezizomycotina</taxon>
        <taxon>Leotiomycetes</taxon>
        <taxon>Helotiales</taxon>
        <taxon>Sclerotiniaceae</taxon>
        <taxon>Botrytis</taxon>
    </lineage>
</organism>
<comment type="caution">
    <text evidence="2">The sequence shown here is derived from an EMBL/GenBank/DDBJ whole genome shotgun (WGS) entry which is preliminary data.</text>
</comment>
<dbReference type="EMBL" id="PQXH01000081">
    <property type="protein sequence ID" value="TGO12837.1"/>
    <property type="molecule type" value="Genomic_DNA"/>
</dbReference>
<feature type="compositionally biased region" description="Pro residues" evidence="1">
    <location>
        <begin position="109"/>
        <end position="128"/>
    </location>
</feature>
<feature type="compositionally biased region" description="Polar residues" evidence="1">
    <location>
        <begin position="21"/>
        <end position="36"/>
    </location>
</feature>
<sequence>MSKPNDPNDPTDPTNPTNPTEQTVESMSLPQISIPSKSDFPSPSLTSPPSPSSSPHANLLSHLGNSPSSPPSPSPLPPPSLSLTSLEIESTSKPRSESASHASKSQPNKPTPPAAPSIEPPPSSPTPHQPALSLPLTIPLLAFTSHKSPTPLLDCGSITFSPEELVDASYDFLVARVMISIEKILLSQRDEAQKHVEWMEANGGDEIGIGDGGEGSMGDGIVGSEIDDVGDFHGGIGGDTLPHTPLGNRGSGVGDVGLGSALRREGISNLRCGVLEMFGQNKSKGLRDKKDRKRRWEFQIYEDPVDREPGGPEVATMSRPSRERLANEREQIDGGQQVREHVGEDQENEEMGGSRQIQTRPNENVGEIANDAQPGDFHPTNSSLPPPTQSRTPLATLSHLPKPKECNPITLYIHWTPEPLIPAEYIERTTRMCPIAGAPSITRLLHPSTSGDEDGDGRNLFNEVNDIPTGDESKEEEKEAKKPPIQTLTTTPNDPTELSSPTSPTSTTAAESEKLNLTILHASFPTHAQFTDAYGNGDGEETSSEGIRELLRFVRERGERDELIVEYVLL</sequence>
<evidence type="ECO:0000256" key="1">
    <source>
        <dbReference type="SAM" id="MobiDB-lite"/>
    </source>
</evidence>
<keyword evidence="3" id="KW-1185">Reference proteome</keyword>
<feature type="compositionally biased region" description="Basic and acidic residues" evidence="1">
    <location>
        <begin position="471"/>
        <end position="482"/>
    </location>
</feature>
<feature type="region of interest" description="Disordered" evidence="1">
    <location>
        <begin position="301"/>
        <end position="401"/>
    </location>
</feature>
<proteinExistence type="predicted"/>
<feature type="compositionally biased region" description="Basic and acidic residues" evidence="1">
    <location>
        <begin position="320"/>
        <end position="344"/>
    </location>
</feature>
<gene>
    <name evidence="2" type="ORF">BTUL_0081g00130</name>
</gene>
<name>A0A4Z1EVM2_9HELO</name>
<feature type="compositionally biased region" description="Pro residues" evidence="1">
    <location>
        <begin position="68"/>
        <end position="80"/>
    </location>
</feature>
<reference evidence="2 3" key="1">
    <citation type="submission" date="2017-12" db="EMBL/GenBank/DDBJ databases">
        <title>Comparative genomics of Botrytis spp.</title>
        <authorList>
            <person name="Valero-Jimenez C.A."/>
            <person name="Tapia P."/>
            <person name="Veloso J."/>
            <person name="Silva-Moreno E."/>
            <person name="Staats M."/>
            <person name="Valdes J.H."/>
            <person name="Van Kan J.A.L."/>
        </authorList>
    </citation>
    <scope>NUCLEOTIDE SEQUENCE [LARGE SCALE GENOMIC DNA]</scope>
    <source>
        <strain evidence="2 3">Bt9001</strain>
    </source>
</reference>
<dbReference type="AlphaFoldDB" id="A0A4Z1EVM2"/>
<feature type="compositionally biased region" description="Polar residues" evidence="1">
    <location>
        <begin position="379"/>
        <end position="395"/>
    </location>
</feature>